<dbReference type="Gene3D" id="3.40.50.150">
    <property type="entry name" value="Vaccinia Virus protein VP39"/>
    <property type="match status" value="1"/>
</dbReference>
<dbReference type="InterPro" id="IPR010719">
    <property type="entry name" value="MnmM_MeTrfase"/>
</dbReference>
<dbReference type="CDD" id="cd02440">
    <property type="entry name" value="AdoMet_MTases"/>
    <property type="match status" value="1"/>
</dbReference>
<dbReference type="GeneID" id="92903918"/>
<dbReference type="PANTHER" id="PTHR35276">
    <property type="entry name" value="S-ADENOSYL-L-METHIONINE-DEPENDENT METHYLTRANSFERASES SUPERFAMILY PROTEIN"/>
    <property type="match status" value="1"/>
</dbReference>
<dbReference type="SUPFAM" id="SSF53335">
    <property type="entry name" value="S-adenosyl-L-methionine-dependent methyltransferases"/>
    <property type="match status" value="1"/>
</dbReference>
<dbReference type="EMBL" id="CP014160">
    <property type="protein sequence ID" value="AMB94616.1"/>
    <property type="molecule type" value="Genomic_DNA"/>
</dbReference>
<dbReference type="AlphaFoldDB" id="A0A120I9E0"/>
<dbReference type="Proteomes" id="UP000069912">
    <property type="component" value="Chromosome"/>
</dbReference>
<evidence type="ECO:0000313" key="2">
    <source>
        <dbReference type="EMBL" id="PKZ23386.1"/>
    </source>
</evidence>
<dbReference type="RefSeq" id="WP_067975696.1">
    <property type="nucleotide sequence ID" value="NZ_CAJHKN010000001.1"/>
</dbReference>
<evidence type="ECO:0000313" key="1">
    <source>
        <dbReference type="EMBL" id="AMB94616.1"/>
    </source>
</evidence>
<dbReference type="EMBL" id="PKGY01000001">
    <property type="protein sequence ID" value="PKZ23386.1"/>
    <property type="molecule type" value="Genomic_DNA"/>
</dbReference>
<proteinExistence type="predicted"/>
<dbReference type="KEGG" id="asan:AWM72_07545"/>
<sequence>MHNIIQIYHHIIEESLSPGMTALDGTAGTGQDTAFLARLVGQEGMVYAFDIQAEAIQRSQERLEKEALDQQVTLIQADHACLDQYLPEGLAIDLACFNLGYLPGADKAIITQGQSTCQALDQCCQYLKAGAKILVAAYLGHPGGMEEYETVCQHLSQYPQEAFNISQVQFINQRNLPPRLIIIEKRGGSAHDNH</sequence>
<dbReference type="Pfam" id="PF06962">
    <property type="entry name" value="rRNA_methylase"/>
    <property type="match status" value="1"/>
</dbReference>
<keyword evidence="2" id="KW-0489">Methyltransferase</keyword>
<evidence type="ECO:0000313" key="3">
    <source>
        <dbReference type="Proteomes" id="UP000069912"/>
    </source>
</evidence>
<dbReference type="InterPro" id="IPR029063">
    <property type="entry name" value="SAM-dependent_MTases_sf"/>
</dbReference>
<reference evidence="2 4" key="3">
    <citation type="submission" date="2017-12" db="EMBL/GenBank/DDBJ databases">
        <title>Phylogenetic diversity of female urinary microbiome.</title>
        <authorList>
            <person name="Thomas-White K."/>
            <person name="Wolfe A.J."/>
        </authorList>
    </citation>
    <scope>NUCLEOTIDE SEQUENCE [LARGE SCALE GENOMIC DNA]</scope>
    <source>
        <strain evidence="2 4">UMB0139</strain>
    </source>
</reference>
<dbReference type="GO" id="GO:0032259">
    <property type="term" value="P:methylation"/>
    <property type="evidence" value="ECO:0007669"/>
    <property type="project" value="UniProtKB-KW"/>
</dbReference>
<dbReference type="Proteomes" id="UP000234239">
    <property type="component" value="Unassembled WGS sequence"/>
</dbReference>
<accession>A0A120I9E0</accession>
<name>A0A120I9E0_9LACT</name>
<keyword evidence="2" id="KW-0808">Transferase</keyword>
<organism evidence="1 3">
    <name type="scientific">Aerococcus sanguinicola</name>
    <dbReference type="NCBI Taxonomy" id="119206"/>
    <lineage>
        <taxon>Bacteria</taxon>
        <taxon>Bacillati</taxon>
        <taxon>Bacillota</taxon>
        <taxon>Bacilli</taxon>
        <taxon>Lactobacillales</taxon>
        <taxon>Aerococcaceae</taxon>
        <taxon>Aerococcus</taxon>
    </lineage>
</organism>
<dbReference type="OrthoDB" id="9792989at2"/>
<evidence type="ECO:0000313" key="4">
    <source>
        <dbReference type="Proteomes" id="UP000234239"/>
    </source>
</evidence>
<keyword evidence="3" id="KW-1185">Reference proteome</keyword>
<reference evidence="3" key="2">
    <citation type="submission" date="2016-01" db="EMBL/GenBank/DDBJ databases">
        <title>Six Aerococcus type strain genome sequencing and assembly using PacBio and Illumina Hiseq.</title>
        <authorList>
            <person name="Carkaci D."/>
            <person name="Dargis R."/>
            <person name="Nielsen X.C."/>
            <person name="Skovgaard O."/>
            <person name="Fuursted K."/>
            <person name="Christensen J.J."/>
        </authorList>
    </citation>
    <scope>NUCLEOTIDE SEQUENCE [LARGE SCALE GENOMIC DNA]</scope>
    <source>
        <strain evidence="3">CCUG43001</strain>
    </source>
</reference>
<reference evidence="1 3" key="1">
    <citation type="journal article" date="2016" name="Genome Announc.">
        <title>Complete Genome Sequences of Aerococcus christensenii CCUG 28831T, Aerococcus sanguinicola CCUG 43001T, Aerococcus urinae CCUG 36881T, Aerococcus urinaeequi CCUG 28094T, Aerococcus urinaehominis CCUG 42038 BT, and Aerococcus viridans CCUG 4311T.</title>
        <authorList>
            <person name="Carkaci D."/>
            <person name="Dargis R."/>
            <person name="Nielsen X.C."/>
            <person name="Skovgaard O."/>
            <person name="Fuursted K."/>
            <person name="Christensen J.J."/>
        </authorList>
    </citation>
    <scope>NUCLEOTIDE SEQUENCE [LARGE SCALE GENOMIC DNA]</scope>
    <source>
        <strain evidence="1 3">CCUG43001</strain>
    </source>
</reference>
<dbReference type="PANTHER" id="PTHR35276:SF1">
    <property type="entry name" value="TRNA (MNM(5)S(2)U34)-METHYLTRANSFERASE, CHLOROPLASTIC"/>
    <property type="match status" value="1"/>
</dbReference>
<protein>
    <submittedName>
        <fullName evidence="2">Methyltransferase domain-containing protein</fullName>
    </submittedName>
</protein>
<gene>
    <name evidence="1" type="ORF">AWM72_07545</name>
    <name evidence="2" type="ORF">CYJ28_02205</name>
</gene>
<dbReference type="GO" id="GO:0008168">
    <property type="term" value="F:methyltransferase activity"/>
    <property type="evidence" value="ECO:0007669"/>
    <property type="project" value="UniProtKB-KW"/>
</dbReference>